<dbReference type="InterPro" id="IPR026960">
    <property type="entry name" value="RVT-Znf"/>
</dbReference>
<gene>
    <name evidence="2" type="primary">ORF2</name>
</gene>
<proteinExistence type="predicted"/>
<dbReference type="SUPFAM" id="SSF56672">
    <property type="entry name" value="DNA/RNA polymerases"/>
    <property type="match status" value="1"/>
</dbReference>
<dbReference type="InterPro" id="IPR005135">
    <property type="entry name" value="Endo/exonuclease/phosphatase"/>
</dbReference>
<dbReference type="PROSITE" id="PS50878">
    <property type="entry name" value="RT_POL"/>
    <property type="match status" value="1"/>
</dbReference>
<organism evidence="2">
    <name type="scientific">Ciona intestinalis</name>
    <name type="common">Transparent sea squirt</name>
    <name type="synonym">Ascidia intestinalis</name>
    <dbReference type="NCBI Taxonomy" id="7719"/>
    <lineage>
        <taxon>Eukaryota</taxon>
        <taxon>Metazoa</taxon>
        <taxon>Chordata</taxon>
        <taxon>Tunicata</taxon>
        <taxon>Ascidiacea</taxon>
        <taxon>Phlebobranchia</taxon>
        <taxon>Cionidae</taxon>
        <taxon>Ciona</taxon>
    </lineage>
</organism>
<name>Q76IK6_CIOIN</name>
<dbReference type="InterPro" id="IPR043502">
    <property type="entry name" value="DNA/RNA_pol_sf"/>
</dbReference>
<dbReference type="AlphaFoldDB" id="Q76IK6"/>
<evidence type="ECO:0000259" key="1">
    <source>
        <dbReference type="PROSITE" id="PS50878"/>
    </source>
</evidence>
<evidence type="ECO:0000313" key="2">
    <source>
        <dbReference type="EMBL" id="BAC82624.1"/>
    </source>
</evidence>
<dbReference type="Pfam" id="PF03372">
    <property type="entry name" value="Exo_endo_phos"/>
    <property type="match status" value="1"/>
</dbReference>
<accession>Q76IK6</accession>
<reference evidence="2" key="1">
    <citation type="journal article" date="2004" name="Mol. Biol. Evol.">
        <title>Cross-genome screening of novel sequence-specific non-LTR retrotransposons: various multicopy RNA genes and microsatellites are selected as targets.</title>
        <authorList>
            <person name="Kojima K.K."/>
            <person name="Fujiwara H."/>
        </authorList>
    </citation>
    <scope>NUCLEOTIDE SEQUENCE</scope>
</reference>
<dbReference type="EMBL" id="AB097146">
    <property type="protein sequence ID" value="BAC82624.1"/>
    <property type="molecule type" value="Genomic_DNA"/>
</dbReference>
<feature type="domain" description="Reverse transcriptase" evidence="1">
    <location>
        <begin position="515"/>
        <end position="788"/>
    </location>
</feature>
<dbReference type="GO" id="GO:0003824">
    <property type="term" value="F:catalytic activity"/>
    <property type="evidence" value="ECO:0007669"/>
    <property type="project" value="InterPro"/>
</dbReference>
<dbReference type="InterPro" id="IPR000477">
    <property type="entry name" value="RT_dom"/>
</dbReference>
<dbReference type="InterPro" id="IPR036691">
    <property type="entry name" value="Endo/exonu/phosph_ase_sf"/>
</dbReference>
<sequence>MNTMLILVLENFNNNFPMTVNFATFNVAGLRNDKKRKTIFRYLQNKRYWILFLQETHCSREKQKLWEMEWQGEILWANGTNNSRGVAILFNKRLSYEVLNHAADPIGRWLMATIKINGTILTITNIYGPNRDEPQFFEDLFQKLLITQYTGATIIGGDFNVTINPALDRNIPTLRNKNSHRVLTTNMTAHNLSDPLRFNNPGLKVFTRIQNNPYAASRIDYFLVSKLVLSKLRAASIVPGVKSDHCVATFEVMLDPNPRGRGTWKLNSTVLSDVRYIKMIKAEIKEFCTFNPPQQFKPTLSWDALKCHLRGVTIKFCAEKTRALKAEQKEIENKIKKTESEITSIINPSLKLLQQREAQKNMLNTLVEKRTMGAIVRSRALWTEKGERSTKYFLNLERIRREKNTIFRLKSDNREITNQSAIIAELANFYQELYEPNRTNWNTEQIAAHLASLSPPRLTPEQSMVLETEVTEKECLFAINSMRNNKSPGNDGLPIEFYKAFWPTLKPVFMQAVQFSEKTGILSTTQTQGVITLVQKKDKDPHYATNYRPITLLNSDYKIISKVINNRMKCFLDDLIHKDQNGFINGRYIGDNIRLMFNMIEYCDLKQIPGAIISVDMYKAFDTISWEYIIETLKAFGFGSRIIKWIRTVYDAPKCAVTNNGYVSKYFDIRRGVRQGDPLSPTLFVMAIEMLAIELRASPFQGININSHETKLSLLADDTVIYTRGNLQDFNLIFQILRRFGHASGSVTNLNKSNAFYVGTKRNCTMRPMGNEGLAWPNDQITYLGVVIPLEMQSKRIFTLNSATIIKKVDIRLNIWSSRALTLLGKITVIKSLIIPILTYKLTVLPEIPPQTFINKLKQKLFRFIWKSKWEKINRTKMCTDIERGGAGMIDIETYLLTLNLRWIRNVLDPNYHASWKLIEKEFVDQNIMTVAMLSPMRDGCADFRRIFPLRALHKSVILLRRLFKKGIISDYRTDPRLLWLNPKIKTKQQSFLIEQFLTHGISSYHDLINEKGEYMGYNEIIKKWKVPYKETDFWSYNRLIKAIPDEWDREESPPANQTEYREYPEKLLKTVMDCHNTKHLYKTLVNISCEQTNKQGQTWATLLGIDPDWKKIYKTNYFCTLKTKFRSFQIKVNNLAIITNDKLFKFGIVDSGQCVFCESALETVHHIFCTCPKVILFWKEVSDWICATLRTPFVFQDEHFLFGVSDNPIVSCLLLCARFCVYRSKVAKNKTEIAHVLK</sequence>
<dbReference type="Pfam" id="PF00078">
    <property type="entry name" value="RVT_1"/>
    <property type="match status" value="1"/>
</dbReference>
<protein>
    <submittedName>
        <fullName evidence="2">Pol-like protein</fullName>
    </submittedName>
</protein>
<dbReference type="PANTHER" id="PTHR31635:SF196">
    <property type="entry name" value="REVERSE TRANSCRIPTASE DOMAIN-CONTAINING PROTEIN-RELATED"/>
    <property type="match status" value="1"/>
</dbReference>
<dbReference type="PANTHER" id="PTHR31635">
    <property type="entry name" value="REVERSE TRANSCRIPTASE DOMAIN-CONTAINING PROTEIN-RELATED"/>
    <property type="match status" value="1"/>
</dbReference>
<dbReference type="CDD" id="cd01650">
    <property type="entry name" value="RT_nLTR_like"/>
    <property type="match status" value="1"/>
</dbReference>
<dbReference type="Gene3D" id="3.60.10.10">
    <property type="entry name" value="Endonuclease/exonuclease/phosphatase"/>
    <property type="match status" value="1"/>
</dbReference>
<dbReference type="Pfam" id="PF13966">
    <property type="entry name" value="zf-RVT"/>
    <property type="match status" value="1"/>
</dbReference>
<dbReference type="CDD" id="cd09076">
    <property type="entry name" value="L1-EN"/>
    <property type="match status" value="1"/>
</dbReference>
<dbReference type="SUPFAM" id="SSF56219">
    <property type="entry name" value="DNase I-like"/>
    <property type="match status" value="1"/>
</dbReference>